<reference evidence="7 8" key="1">
    <citation type="submission" date="2020-10" db="EMBL/GenBank/DDBJ databases">
        <title>complete genome sequencing of Lysobacter sp. H23M41.</title>
        <authorList>
            <person name="Bae J.-W."/>
            <person name="Lee S.-Y."/>
        </authorList>
    </citation>
    <scope>NUCLEOTIDE SEQUENCE [LARGE SCALE GENOMIC DNA]</scope>
    <source>
        <strain evidence="7 8">H23M41</strain>
    </source>
</reference>
<feature type="transmembrane region" description="Helical" evidence="6">
    <location>
        <begin position="107"/>
        <end position="129"/>
    </location>
</feature>
<organism evidence="7 8">
    <name type="scientific">Novilysobacter avium</name>
    <dbReference type="NCBI Taxonomy" id="2781023"/>
    <lineage>
        <taxon>Bacteria</taxon>
        <taxon>Pseudomonadati</taxon>
        <taxon>Pseudomonadota</taxon>
        <taxon>Gammaproteobacteria</taxon>
        <taxon>Lysobacterales</taxon>
        <taxon>Lysobacteraceae</taxon>
        <taxon>Novilysobacter</taxon>
    </lineage>
</organism>
<protein>
    <submittedName>
        <fullName evidence="7">Oligosaccharide flippase family protein</fullName>
    </submittedName>
</protein>
<comment type="subcellular location">
    <subcellularLocation>
        <location evidence="1">Cell membrane</location>
        <topology evidence="1">Multi-pass membrane protein</topology>
    </subcellularLocation>
</comment>
<feature type="transmembrane region" description="Helical" evidence="6">
    <location>
        <begin position="442"/>
        <end position="463"/>
    </location>
</feature>
<dbReference type="Pfam" id="PF01943">
    <property type="entry name" value="Polysacc_synt"/>
    <property type="match status" value="1"/>
</dbReference>
<evidence type="ECO:0000256" key="1">
    <source>
        <dbReference type="ARBA" id="ARBA00004651"/>
    </source>
</evidence>
<evidence type="ECO:0000313" key="8">
    <source>
        <dbReference type="Proteomes" id="UP000593932"/>
    </source>
</evidence>
<feature type="transmembrane region" description="Helical" evidence="6">
    <location>
        <begin position="270"/>
        <end position="298"/>
    </location>
</feature>
<evidence type="ECO:0000256" key="5">
    <source>
        <dbReference type="ARBA" id="ARBA00023136"/>
    </source>
</evidence>
<feature type="transmembrane region" description="Helical" evidence="6">
    <location>
        <begin position="21"/>
        <end position="45"/>
    </location>
</feature>
<dbReference type="InterPro" id="IPR050833">
    <property type="entry name" value="Poly_Biosynth_Transport"/>
</dbReference>
<feature type="transmembrane region" description="Helical" evidence="6">
    <location>
        <begin position="469"/>
        <end position="490"/>
    </location>
</feature>
<dbReference type="Proteomes" id="UP000593932">
    <property type="component" value="Chromosome"/>
</dbReference>
<accession>A0A7S6ZTS7</accession>
<proteinExistence type="predicted"/>
<keyword evidence="2" id="KW-1003">Cell membrane</keyword>
<keyword evidence="4 6" id="KW-1133">Transmembrane helix</keyword>
<feature type="transmembrane region" description="Helical" evidence="6">
    <location>
        <begin position="350"/>
        <end position="370"/>
    </location>
</feature>
<dbReference type="PANTHER" id="PTHR30250">
    <property type="entry name" value="PST FAMILY PREDICTED COLANIC ACID TRANSPORTER"/>
    <property type="match status" value="1"/>
</dbReference>
<feature type="transmembrane region" description="Helical" evidence="6">
    <location>
        <begin position="164"/>
        <end position="185"/>
    </location>
</feature>
<evidence type="ECO:0000256" key="6">
    <source>
        <dbReference type="SAM" id="Phobius"/>
    </source>
</evidence>
<feature type="transmembrane region" description="Helical" evidence="6">
    <location>
        <begin position="319"/>
        <end position="344"/>
    </location>
</feature>
<evidence type="ECO:0000256" key="4">
    <source>
        <dbReference type="ARBA" id="ARBA00022989"/>
    </source>
</evidence>
<keyword evidence="8" id="KW-1185">Reference proteome</keyword>
<dbReference type="InterPro" id="IPR002797">
    <property type="entry name" value="Polysacc_synth"/>
</dbReference>
<sequence>MRWNPVASRPINHQFSGIAAIRGAMMVMGSTYVTYALGLLASIIVARSLGPDDFGRYSYVVWLAGLLIMVGNNGLNATTIRFISESLGRQSPESARAVHGWARRRQYACLAVVALAFAALVPFVMPAGWEGRARVFVALTLAAAIPKALFMFDASVGKGYGRYGVEAATAVVMSAANIIAVLVLMRIGAGLVAYMALFAATSTGYAVSSRLLLRAGGLSPSRERLDPAILVRLRPHLFWTVILTVAYAFNNKSIETWLLNDLVGAAAVGYFAIAGALTKGGIEMLSAGLSTVLMPMMAHAFGEGRDQRAGGIMASAMRYYSFIGLLLGGIGVLVAAPAIHLLYGDDFAPVILPFQIMIAISGLTLADSALNALLSTTDNQRVRVIFIVISLAITAALAFALVPRYGLMGAVAAHTGSRLIVFIAIASGISRMMGMRLPLRELGRLLAAAFVASAVAAVLMATVPGQSTGWVAAVVYALVFAGSSLAFGAWRATDARQLLTFLAQYPRVHERWAGPIQRWAERRPEGN</sequence>
<feature type="transmembrane region" description="Helical" evidence="6">
    <location>
        <begin position="57"/>
        <end position="75"/>
    </location>
</feature>
<evidence type="ECO:0000313" key="7">
    <source>
        <dbReference type="EMBL" id="QOW21290.1"/>
    </source>
</evidence>
<dbReference type="PANTHER" id="PTHR30250:SF11">
    <property type="entry name" value="O-ANTIGEN TRANSPORTER-RELATED"/>
    <property type="match status" value="1"/>
</dbReference>
<evidence type="ECO:0000256" key="3">
    <source>
        <dbReference type="ARBA" id="ARBA00022692"/>
    </source>
</evidence>
<feature type="transmembrane region" description="Helical" evidence="6">
    <location>
        <begin position="382"/>
        <end position="401"/>
    </location>
</feature>
<dbReference type="EMBL" id="CP063657">
    <property type="protein sequence ID" value="QOW21290.1"/>
    <property type="molecule type" value="Genomic_DNA"/>
</dbReference>
<name>A0A7S6ZTS7_9GAMM</name>
<evidence type="ECO:0000256" key="2">
    <source>
        <dbReference type="ARBA" id="ARBA00022475"/>
    </source>
</evidence>
<gene>
    <name evidence="7" type="ORF">INQ42_08360</name>
</gene>
<feature type="transmembrane region" description="Helical" evidence="6">
    <location>
        <begin position="191"/>
        <end position="213"/>
    </location>
</feature>
<keyword evidence="3 6" id="KW-0812">Transmembrane</keyword>
<feature type="transmembrane region" description="Helical" evidence="6">
    <location>
        <begin position="233"/>
        <end position="250"/>
    </location>
</feature>
<keyword evidence="5 6" id="KW-0472">Membrane</keyword>
<feature type="transmembrane region" description="Helical" evidence="6">
    <location>
        <begin position="407"/>
        <end position="430"/>
    </location>
</feature>